<comment type="subcellular location">
    <subcellularLocation>
        <location evidence="2">Cell membrane</location>
        <topology evidence="2">Multi-pass membrane protein</topology>
    </subcellularLocation>
</comment>
<evidence type="ECO:0000256" key="13">
    <source>
        <dbReference type="ARBA" id="ARBA00023136"/>
    </source>
</evidence>
<dbReference type="InterPro" id="IPR003660">
    <property type="entry name" value="HAMP_dom"/>
</dbReference>
<evidence type="ECO:0000256" key="14">
    <source>
        <dbReference type="SAM" id="Phobius"/>
    </source>
</evidence>
<keyword evidence="8" id="KW-0547">Nucleotide-binding</keyword>
<dbReference type="AlphaFoldDB" id="A0A220U2B3"/>
<dbReference type="Pfam" id="PF06580">
    <property type="entry name" value="His_kinase"/>
    <property type="match status" value="1"/>
</dbReference>
<organism evidence="17 18">
    <name type="scientific">Virgibacillus phasianinus</name>
    <dbReference type="NCBI Taxonomy" id="2017483"/>
    <lineage>
        <taxon>Bacteria</taxon>
        <taxon>Bacillati</taxon>
        <taxon>Bacillota</taxon>
        <taxon>Bacilli</taxon>
        <taxon>Bacillales</taxon>
        <taxon>Bacillaceae</taxon>
        <taxon>Virgibacillus</taxon>
    </lineage>
</organism>
<feature type="domain" description="HAMP" evidence="16">
    <location>
        <begin position="287"/>
        <end position="339"/>
    </location>
</feature>
<keyword evidence="10" id="KW-0067">ATP-binding</keyword>
<evidence type="ECO:0000256" key="4">
    <source>
        <dbReference type="ARBA" id="ARBA00022475"/>
    </source>
</evidence>
<dbReference type="Pfam" id="PF02518">
    <property type="entry name" value="HATPase_c"/>
    <property type="match status" value="1"/>
</dbReference>
<dbReference type="SMART" id="SM00304">
    <property type="entry name" value="HAMP"/>
    <property type="match status" value="1"/>
</dbReference>
<evidence type="ECO:0000256" key="6">
    <source>
        <dbReference type="ARBA" id="ARBA00022679"/>
    </source>
</evidence>
<dbReference type="CDD" id="cd06225">
    <property type="entry name" value="HAMP"/>
    <property type="match status" value="1"/>
</dbReference>
<dbReference type="OrthoDB" id="9776552at2"/>
<dbReference type="SUPFAM" id="SSF158472">
    <property type="entry name" value="HAMP domain-like"/>
    <property type="match status" value="1"/>
</dbReference>
<evidence type="ECO:0000256" key="3">
    <source>
        <dbReference type="ARBA" id="ARBA00012438"/>
    </source>
</evidence>
<dbReference type="SUPFAM" id="SSF55874">
    <property type="entry name" value="ATPase domain of HSP90 chaperone/DNA topoisomerase II/histidine kinase"/>
    <property type="match status" value="1"/>
</dbReference>
<dbReference type="Proteomes" id="UP000198312">
    <property type="component" value="Chromosome"/>
</dbReference>
<dbReference type="PROSITE" id="PS50885">
    <property type="entry name" value="HAMP"/>
    <property type="match status" value="1"/>
</dbReference>
<keyword evidence="11 14" id="KW-1133">Transmembrane helix</keyword>
<dbReference type="KEGG" id="vil:CFK37_09075"/>
<evidence type="ECO:0000256" key="2">
    <source>
        <dbReference type="ARBA" id="ARBA00004651"/>
    </source>
</evidence>
<feature type="transmembrane region" description="Helical" evidence="14">
    <location>
        <begin position="263"/>
        <end position="287"/>
    </location>
</feature>
<evidence type="ECO:0000256" key="10">
    <source>
        <dbReference type="ARBA" id="ARBA00022840"/>
    </source>
</evidence>
<keyword evidence="7 14" id="KW-0812">Transmembrane</keyword>
<dbReference type="GO" id="GO:0005886">
    <property type="term" value="C:plasma membrane"/>
    <property type="evidence" value="ECO:0007669"/>
    <property type="project" value="UniProtKB-SubCell"/>
</dbReference>
<dbReference type="InterPro" id="IPR036890">
    <property type="entry name" value="HATPase_C_sf"/>
</dbReference>
<keyword evidence="5" id="KW-0597">Phosphoprotein</keyword>
<dbReference type="InterPro" id="IPR003594">
    <property type="entry name" value="HATPase_dom"/>
</dbReference>
<dbReference type="InterPro" id="IPR050640">
    <property type="entry name" value="Bact_2-comp_sensor_kinase"/>
</dbReference>
<dbReference type="SMART" id="SM00387">
    <property type="entry name" value="HATPase_c"/>
    <property type="match status" value="1"/>
</dbReference>
<reference evidence="17 18" key="1">
    <citation type="submission" date="2017-07" db="EMBL/GenBank/DDBJ databases">
        <title>Virgibacillus sp. LM2416.</title>
        <authorList>
            <person name="Tak E.J."/>
            <person name="Bae J.-W."/>
        </authorList>
    </citation>
    <scope>NUCLEOTIDE SEQUENCE [LARGE SCALE GENOMIC DNA]</scope>
    <source>
        <strain evidence="17 18">LM2416</strain>
    </source>
</reference>
<evidence type="ECO:0000313" key="18">
    <source>
        <dbReference type="Proteomes" id="UP000198312"/>
    </source>
</evidence>
<keyword evidence="9 17" id="KW-0418">Kinase</keyword>
<proteinExistence type="predicted"/>
<keyword evidence="4" id="KW-1003">Cell membrane</keyword>
<dbReference type="Pfam" id="PF02743">
    <property type="entry name" value="dCache_1"/>
    <property type="match status" value="1"/>
</dbReference>
<dbReference type="EMBL" id="CP022315">
    <property type="protein sequence ID" value="ASK62298.1"/>
    <property type="molecule type" value="Genomic_DNA"/>
</dbReference>
<dbReference type="Gene3D" id="6.10.340.10">
    <property type="match status" value="1"/>
</dbReference>
<dbReference type="Gene3D" id="3.30.565.10">
    <property type="entry name" value="Histidine kinase-like ATPase, C-terminal domain"/>
    <property type="match status" value="1"/>
</dbReference>
<evidence type="ECO:0000256" key="5">
    <source>
        <dbReference type="ARBA" id="ARBA00022553"/>
    </source>
</evidence>
<dbReference type="CDD" id="cd18773">
    <property type="entry name" value="PDC1_HK_sensor"/>
    <property type="match status" value="1"/>
</dbReference>
<dbReference type="InterPro" id="IPR005467">
    <property type="entry name" value="His_kinase_dom"/>
</dbReference>
<dbReference type="PANTHER" id="PTHR34220">
    <property type="entry name" value="SENSOR HISTIDINE KINASE YPDA"/>
    <property type="match status" value="1"/>
</dbReference>
<evidence type="ECO:0000256" key="11">
    <source>
        <dbReference type="ARBA" id="ARBA00022989"/>
    </source>
</evidence>
<comment type="catalytic activity">
    <reaction evidence="1">
        <text>ATP + protein L-histidine = ADP + protein N-phospho-L-histidine.</text>
        <dbReference type="EC" id="2.7.13.3"/>
    </reaction>
</comment>
<evidence type="ECO:0000256" key="1">
    <source>
        <dbReference type="ARBA" id="ARBA00000085"/>
    </source>
</evidence>
<dbReference type="Gene3D" id="3.30.450.20">
    <property type="entry name" value="PAS domain"/>
    <property type="match status" value="1"/>
</dbReference>
<evidence type="ECO:0000259" key="16">
    <source>
        <dbReference type="PROSITE" id="PS50885"/>
    </source>
</evidence>
<sequence>MTLGIFGGNMFKSTLEEETNRNTDQMIDQVWNNIEMLIQMNDNIMYYLSKEEAVKQFMKKNPSKKLKTAVNEEMEIYTDRHPEVAGILLVNKYGDFTSREIDRISRDPLTKESWYKKAVQSPETIQLISNSIGRNIKNTSNYQRNNVLTLVKAVVNPTTKEVQGVLLIDLKLDSIKEVIESVKIGKSGFIFIMDEDGNVVYSPVNPIVYRIHPDWLAAKESPPIEKEIEGSRYQFIYNTIPDIGWKIVGVFSIDETTEVVSDVMWFTFGIAVITLIIGSIVSVFFASTITKPVNKLKTLMRNVEDGRFDMRFNSKYNDEIGQLGNNYNRMIQEIERLIQLVYMEQKRKREAELKILQAQINPHFLYNTLDTIQWMAYEYKANKIVELVNALTTLFRIGLNKGNEIISVEDEVEHVESYLIIQMTRYESKLEYEINADKTVKEYKVLKLILQPLVENAIYHGIRNKRGKGKITILVTQKADMLILEVNDTGIGIQKDVLDRLNDTLKNKTDEQKKGFGLYNVSERIKLTYGSEYGLEVFSEYNEGTTVIAKLPIKKK</sequence>
<keyword evidence="18" id="KW-1185">Reference proteome</keyword>
<feature type="domain" description="Histidine kinase" evidence="15">
    <location>
        <begin position="446"/>
        <end position="555"/>
    </location>
</feature>
<dbReference type="CDD" id="cd12912">
    <property type="entry name" value="PDC2_MCP_like"/>
    <property type="match status" value="1"/>
</dbReference>
<dbReference type="PROSITE" id="PS50109">
    <property type="entry name" value="HIS_KIN"/>
    <property type="match status" value="1"/>
</dbReference>
<evidence type="ECO:0000256" key="7">
    <source>
        <dbReference type="ARBA" id="ARBA00022692"/>
    </source>
</evidence>
<evidence type="ECO:0000313" key="17">
    <source>
        <dbReference type="EMBL" id="ASK62298.1"/>
    </source>
</evidence>
<dbReference type="GO" id="GO:0005524">
    <property type="term" value="F:ATP binding"/>
    <property type="evidence" value="ECO:0007669"/>
    <property type="project" value="UniProtKB-KW"/>
</dbReference>
<dbReference type="GO" id="GO:0000155">
    <property type="term" value="F:phosphorelay sensor kinase activity"/>
    <property type="evidence" value="ECO:0007669"/>
    <property type="project" value="InterPro"/>
</dbReference>
<name>A0A220U2B3_9BACI</name>
<dbReference type="EC" id="2.7.13.3" evidence="3"/>
<keyword evidence="12" id="KW-0902">Two-component regulatory system</keyword>
<evidence type="ECO:0000256" key="9">
    <source>
        <dbReference type="ARBA" id="ARBA00022777"/>
    </source>
</evidence>
<dbReference type="Pfam" id="PF00672">
    <property type="entry name" value="HAMP"/>
    <property type="match status" value="1"/>
</dbReference>
<evidence type="ECO:0000256" key="8">
    <source>
        <dbReference type="ARBA" id="ARBA00022741"/>
    </source>
</evidence>
<keyword evidence="6" id="KW-0808">Transferase</keyword>
<evidence type="ECO:0000259" key="15">
    <source>
        <dbReference type="PROSITE" id="PS50109"/>
    </source>
</evidence>
<gene>
    <name evidence="17" type="ORF">CFK37_09075</name>
</gene>
<dbReference type="InterPro" id="IPR010559">
    <property type="entry name" value="Sig_transdc_His_kin_internal"/>
</dbReference>
<dbReference type="PANTHER" id="PTHR34220:SF7">
    <property type="entry name" value="SENSOR HISTIDINE KINASE YPDA"/>
    <property type="match status" value="1"/>
</dbReference>
<accession>A0A220U2B3</accession>
<dbReference type="InterPro" id="IPR033479">
    <property type="entry name" value="dCache_1"/>
</dbReference>
<keyword evidence="13 14" id="KW-0472">Membrane</keyword>
<protein>
    <recommendedName>
        <fullName evidence="3">histidine kinase</fullName>
        <ecNumber evidence="3">2.7.13.3</ecNumber>
    </recommendedName>
</protein>
<evidence type="ECO:0000256" key="12">
    <source>
        <dbReference type="ARBA" id="ARBA00023012"/>
    </source>
</evidence>